<feature type="domain" description="Fe2OG dioxygenase" evidence="1">
    <location>
        <begin position="91"/>
        <end position="182"/>
    </location>
</feature>
<accession>A0ABS9VQD8</accession>
<dbReference type="RefSeq" id="WP_241447630.1">
    <property type="nucleotide sequence ID" value="NZ_JAKZHW010000002.1"/>
</dbReference>
<dbReference type="InterPro" id="IPR027450">
    <property type="entry name" value="AlkB-like"/>
</dbReference>
<evidence type="ECO:0000313" key="3">
    <source>
        <dbReference type="Proteomes" id="UP001203058"/>
    </source>
</evidence>
<keyword evidence="2" id="KW-0223">Dioxygenase</keyword>
<dbReference type="PANTHER" id="PTHR12463:SF1">
    <property type="entry name" value="2-OXOGLUTARATE AND FE-DEPENDENT OXYGENASE FAMILY PROTEIN"/>
    <property type="match status" value="1"/>
</dbReference>
<comment type="caution">
    <text evidence="2">The sequence shown here is derived from an EMBL/GenBank/DDBJ whole genome shotgun (WGS) entry which is preliminary data.</text>
</comment>
<gene>
    <name evidence="2" type="ORF">LZ016_11560</name>
</gene>
<dbReference type="PROSITE" id="PS51471">
    <property type="entry name" value="FE2OG_OXY"/>
    <property type="match status" value="1"/>
</dbReference>
<dbReference type="Gene3D" id="2.60.120.590">
    <property type="entry name" value="Alpha-ketoglutarate-dependent dioxygenase AlkB-like"/>
    <property type="match status" value="1"/>
</dbReference>
<sequence length="192" mass="22022">MTQADLFAEPLIEGLDYREDFISRDEEASLLRQLEMIDLAPFRFHGWTGNRKTQSYGWRYDFDDASFRPAEPIPDWLQPLSRRAAELAGEEIAHALLARYDPGAGIGWHRDRSVFERVVGVSLNSPANLRFRQRTGAGFKRFSLPVEPRSAYLLSGEARHDWEHSIVPGETLRFSITFRTLSDLGRRKAAQN</sequence>
<dbReference type="SUPFAM" id="SSF51197">
    <property type="entry name" value="Clavaminate synthase-like"/>
    <property type="match status" value="1"/>
</dbReference>
<proteinExistence type="predicted"/>
<keyword evidence="3" id="KW-1185">Reference proteome</keyword>
<organism evidence="2 3">
    <name type="scientific">Sphingomonas telluris</name>
    <dbReference type="NCBI Taxonomy" id="2907998"/>
    <lineage>
        <taxon>Bacteria</taxon>
        <taxon>Pseudomonadati</taxon>
        <taxon>Pseudomonadota</taxon>
        <taxon>Alphaproteobacteria</taxon>
        <taxon>Sphingomonadales</taxon>
        <taxon>Sphingomonadaceae</taxon>
        <taxon>Sphingomonas</taxon>
    </lineage>
</organism>
<evidence type="ECO:0000259" key="1">
    <source>
        <dbReference type="PROSITE" id="PS51471"/>
    </source>
</evidence>
<dbReference type="InterPro" id="IPR037151">
    <property type="entry name" value="AlkB-like_sf"/>
</dbReference>
<dbReference type="InterPro" id="IPR005123">
    <property type="entry name" value="Oxoglu/Fe-dep_dioxygenase_dom"/>
</dbReference>
<dbReference type="PANTHER" id="PTHR12463">
    <property type="entry name" value="OXYGENASE-RELATED"/>
    <property type="match status" value="1"/>
</dbReference>
<dbReference type="GO" id="GO:0051213">
    <property type="term" value="F:dioxygenase activity"/>
    <property type="evidence" value="ECO:0007669"/>
    <property type="project" value="UniProtKB-KW"/>
</dbReference>
<dbReference type="InterPro" id="IPR032857">
    <property type="entry name" value="ALKBH4"/>
</dbReference>
<keyword evidence="2" id="KW-0560">Oxidoreductase</keyword>
<dbReference type="Pfam" id="PF13532">
    <property type="entry name" value="2OG-FeII_Oxy_2"/>
    <property type="match status" value="1"/>
</dbReference>
<reference evidence="2 3" key="1">
    <citation type="submission" date="2022-03" db="EMBL/GenBank/DDBJ databases">
        <authorList>
            <person name="Jo J.-H."/>
            <person name="Im W.-T."/>
        </authorList>
    </citation>
    <scope>NUCLEOTIDE SEQUENCE [LARGE SCALE GENOMIC DNA]</scope>
    <source>
        <strain evidence="2 3">SM33</strain>
    </source>
</reference>
<name>A0ABS9VQD8_9SPHN</name>
<dbReference type="EMBL" id="JAKZHW010000002">
    <property type="protein sequence ID" value="MCH8616734.1"/>
    <property type="molecule type" value="Genomic_DNA"/>
</dbReference>
<dbReference type="Proteomes" id="UP001203058">
    <property type="component" value="Unassembled WGS sequence"/>
</dbReference>
<evidence type="ECO:0000313" key="2">
    <source>
        <dbReference type="EMBL" id="MCH8616734.1"/>
    </source>
</evidence>
<protein>
    <submittedName>
        <fullName evidence="2">Alpha-ketoglutarate-dependent dioxygenase AlkB</fullName>
    </submittedName>
</protein>